<keyword evidence="1" id="KW-0472">Membrane</keyword>
<evidence type="ECO:0008006" key="4">
    <source>
        <dbReference type="Google" id="ProtNLM"/>
    </source>
</evidence>
<accession>A0A1H4NY81</accession>
<evidence type="ECO:0000256" key="1">
    <source>
        <dbReference type="SAM" id="Phobius"/>
    </source>
</evidence>
<keyword evidence="3" id="KW-1185">Reference proteome</keyword>
<organism evidence="2 3">
    <name type="scientific">Paramicrobacterium humi</name>
    <dbReference type="NCBI Taxonomy" id="640635"/>
    <lineage>
        <taxon>Bacteria</taxon>
        <taxon>Bacillati</taxon>
        <taxon>Actinomycetota</taxon>
        <taxon>Actinomycetes</taxon>
        <taxon>Micrococcales</taxon>
        <taxon>Microbacteriaceae</taxon>
        <taxon>Paramicrobacterium</taxon>
    </lineage>
</organism>
<name>A0A1H4NY81_9MICO</name>
<feature type="transmembrane region" description="Helical" evidence="1">
    <location>
        <begin position="6"/>
        <end position="32"/>
    </location>
</feature>
<dbReference type="AlphaFoldDB" id="A0A1H4NY81"/>
<reference evidence="2 3" key="1">
    <citation type="submission" date="2016-10" db="EMBL/GenBank/DDBJ databases">
        <authorList>
            <person name="de Groot N.N."/>
        </authorList>
    </citation>
    <scope>NUCLEOTIDE SEQUENCE [LARGE SCALE GENOMIC DNA]</scope>
    <source>
        <strain evidence="2 3">DSM 21799</strain>
    </source>
</reference>
<dbReference type="EMBL" id="FNRY01000001">
    <property type="protein sequence ID" value="SEC00133.1"/>
    <property type="molecule type" value="Genomic_DNA"/>
</dbReference>
<gene>
    <name evidence="2" type="ORF">SAMN04489806_2340</name>
</gene>
<evidence type="ECO:0000313" key="2">
    <source>
        <dbReference type="EMBL" id="SEC00133.1"/>
    </source>
</evidence>
<feature type="transmembrane region" description="Helical" evidence="1">
    <location>
        <begin position="80"/>
        <end position="101"/>
    </location>
</feature>
<feature type="transmembrane region" description="Helical" evidence="1">
    <location>
        <begin position="53"/>
        <end position="74"/>
    </location>
</feature>
<dbReference type="STRING" id="640635.SAMN04489806_2340"/>
<keyword evidence="1" id="KW-0812">Transmembrane</keyword>
<evidence type="ECO:0000313" key="3">
    <source>
        <dbReference type="Proteomes" id="UP000199183"/>
    </source>
</evidence>
<protein>
    <recommendedName>
        <fullName evidence="4">DUF1772 domain-containing protein</fullName>
    </recommendedName>
</protein>
<dbReference type="Proteomes" id="UP000199183">
    <property type="component" value="Unassembled WGS sequence"/>
</dbReference>
<sequence length="156" mass="16152">MSPSIHVTLLCLLVLSVSVWTGGYAAIIVVARTASTTLHAADRVAFFRSFGRAYLPVGTVALVVALATGGILLGERPWDPLATATVEVAALLVVLLGIAVLQARRMTRLRRLAARDDTDTELAARVSGGAVRAGLLRAALGLLTVALIVLGCVIAA</sequence>
<dbReference type="OrthoDB" id="3482830at2"/>
<feature type="transmembrane region" description="Helical" evidence="1">
    <location>
        <begin position="135"/>
        <end position="155"/>
    </location>
</feature>
<keyword evidence="1" id="KW-1133">Transmembrane helix</keyword>
<proteinExistence type="predicted"/>
<dbReference type="RefSeq" id="WP_091184370.1">
    <property type="nucleotide sequence ID" value="NZ_FNRY01000001.1"/>
</dbReference>